<feature type="region of interest" description="Disordered" evidence="1">
    <location>
        <begin position="1"/>
        <end position="107"/>
    </location>
</feature>
<feature type="compositionally biased region" description="Low complexity" evidence="1">
    <location>
        <begin position="143"/>
        <end position="157"/>
    </location>
</feature>
<feature type="compositionally biased region" description="Basic and acidic residues" evidence="1">
    <location>
        <begin position="286"/>
        <end position="298"/>
    </location>
</feature>
<accession>A0AAX4JWS2</accession>
<dbReference type="CDD" id="cd12829">
    <property type="entry name" value="Alr1p-like"/>
    <property type="match status" value="1"/>
</dbReference>
<feature type="region of interest" description="Disordered" evidence="1">
    <location>
        <begin position="175"/>
        <end position="258"/>
    </location>
</feature>
<dbReference type="InterPro" id="IPR045861">
    <property type="entry name" value="CorA_cytoplasmic_dom"/>
</dbReference>
<feature type="compositionally biased region" description="Low complexity" evidence="1">
    <location>
        <begin position="182"/>
        <end position="193"/>
    </location>
</feature>
<dbReference type="GO" id="GO:0010961">
    <property type="term" value="P:intracellular magnesium ion homeostasis"/>
    <property type="evidence" value="ECO:0007669"/>
    <property type="project" value="TreeGrafter"/>
</dbReference>
<sequence>MSTSTPRAKFSIGEDDAVHKPKSPKLGSTGHHHYDVDKSPKIEGKSRPSPRLSPIIARDTILSPMKSPDQPQFAELLTPLKLRRKKNPNKPPENQQPTSIPNVAGPSKLGYYTLEGDLYRGALRDPTIPLLVDEDAASIGGNSTNTTSSSSSASSTWSENLERARAVIERFGEALGVRRGSHSSGSSSSSSDSDGTDNESHNGRSSLSIKTSRRKRKRRGSNNKLSRIETALSRQTSSTSPHRHHHHHPPKRQHLPKKREFTLLLPPKLEEIDIGVIRSSVNSLTSEREQTTLAESDHTTNSNGSPQSFGNSISNNNGQQKPYPPDRVVVTTSLPTVIEHITTMRITNGYFPTTTESSTPLPTPMPSMGPNVPIRKSGSAPGRSRTPKGVTPSFLNPPLPPRPLASRTQSRLHALRGDLNTTEPIRPKSVSDLLGLAKPDSTTSLTSLKAEYHPPSNLGTPTVQKDGFDFTKKSTANETWWLDVSCPGWEDLRDLGELLGLHPLTLEDVLQQDPREKLDHFDKLGYYFLVVRALDESYFKYTPGSSANTSAATLAQAPIIKSADTVPEIYEMQQQQTENETDNKENEKKEGRRRGWGMGRATGKNANKSGEKVEIVEDHPGKEGLEGVGVGAVNVYLVVFADGIVSFHFEDISKHTRRVIERALNFPNPDHNSDWIAHGLIDSIVDAFFPLIRYVDGEVDDIDSLTIDPTTDPKKTTAVLESQPIPSPEETWNDFDLMNEKSIVIKKNEKPSLLPHMWKQPLTSTTKSRYNVRRTLRDKLKVLSPFRLLGFDIRFTIPRPLIYFKLFFLPTSSGIRRKHEQVSGNVFDRSTMLKRITDMRRLVTGLSRLLGAKGAVIGRLRKRARDQGQTMEAYIGDVEDHILLLQTSLYHYEYILSHCQPAYLSHLNVSFSFARGGTDQAILALTTVTISILPMQLVLSLFSMNANVPHNGEKGADGNRHADGTESPLYYFAGIVIGIFLVACCMLAIIRYWRWLARKKFARLRGAEIPEFWDGFWGWS</sequence>
<dbReference type="Pfam" id="PF01544">
    <property type="entry name" value="CorA"/>
    <property type="match status" value="1"/>
</dbReference>
<feature type="transmembrane region" description="Helical" evidence="2">
    <location>
        <begin position="969"/>
        <end position="993"/>
    </location>
</feature>
<evidence type="ECO:0000313" key="4">
    <source>
        <dbReference type="Proteomes" id="UP001355207"/>
    </source>
</evidence>
<dbReference type="GeneID" id="91094655"/>
<feature type="compositionally biased region" description="Basic and acidic residues" evidence="1">
    <location>
        <begin position="32"/>
        <end position="46"/>
    </location>
</feature>
<dbReference type="PANTHER" id="PTHR21535:SF90">
    <property type="entry name" value="CORA METAL ION TRANSPORTER"/>
    <property type="match status" value="1"/>
</dbReference>
<feature type="region of interest" description="Disordered" evidence="1">
    <location>
        <begin position="350"/>
        <end position="409"/>
    </location>
</feature>
<dbReference type="InterPro" id="IPR044089">
    <property type="entry name" value="Alr1-like"/>
</dbReference>
<organism evidence="3 4">
    <name type="scientific">Kwoniella dendrophila CBS 6074</name>
    <dbReference type="NCBI Taxonomy" id="1295534"/>
    <lineage>
        <taxon>Eukaryota</taxon>
        <taxon>Fungi</taxon>
        <taxon>Dikarya</taxon>
        <taxon>Basidiomycota</taxon>
        <taxon>Agaricomycotina</taxon>
        <taxon>Tremellomycetes</taxon>
        <taxon>Tremellales</taxon>
        <taxon>Cryptococcaceae</taxon>
        <taxon>Kwoniella</taxon>
    </lineage>
</organism>
<dbReference type="InterPro" id="IPR002523">
    <property type="entry name" value="MgTranspt_CorA/ZnTranspt_ZntB"/>
</dbReference>
<feature type="compositionally biased region" description="Basic residues" evidence="1">
    <location>
        <begin position="211"/>
        <end position="221"/>
    </location>
</feature>
<feature type="region of interest" description="Disordered" evidence="1">
    <location>
        <begin position="137"/>
        <end position="157"/>
    </location>
</feature>
<keyword evidence="2" id="KW-0472">Membrane</keyword>
<dbReference type="PANTHER" id="PTHR21535">
    <property type="entry name" value="MAGNESIUM AND COBALT TRANSPORT PROTEIN/MITOCHONDRIAL IMPORT INNER MEMBRANE TRANSLOCASE SUBUNIT TIM8"/>
    <property type="match status" value="1"/>
</dbReference>
<dbReference type="Gene3D" id="3.30.460.20">
    <property type="entry name" value="CorA soluble domain-like"/>
    <property type="match status" value="1"/>
</dbReference>
<dbReference type="EMBL" id="CP144102">
    <property type="protein sequence ID" value="WWC89067.1"/>
    <property type="molecule type" value="Genomic_DNA"/>
</dbReference>
<feature type="compositionally biased region" description="Polar residues" evidence="1">
    <location>
        <begin position="299"/>
        <end position="320"/>
    </location>
</feature>
<dbReference type="GO" id="GO:0015095">
    <property type="term" value="F:magnesium ion transmembrane transporter activity"/>
    <property type="evidence" value="ECO:0007669"/>
    <property type="project" value="InterPro"/>
</dbReference>
<name>A0AAX4JWS2_9TREE</name>
<dbReference type="Gene3D" id="1.20.58.340">
    <property type="entry name" value="Magnesium transport protein CorA, transmembrane region"/>
    <property type="match status" value="3"/>
</dbReference>
<dbReference type="GO" id="GO:0016020">
    <property type="term" value="C:membrane"/>
    <property type="evidence" value="ECO:0007669"/>
    <property type="project" value="InterPro"/>
</dbReference>
<gene>
    <name evidence="3" type="ORF">L201_003985</name>
</gene>
<evidence type="ECO:0008006" key="5">
    <source>
        <dbReference type="Google" id="ProtNLM"/>
    </source>
</evidence>
<feature type="compositionally biased region" description="Basic residues" evidence="1">
    <location>
        <begin position="241"/>
        <end position="257"/>
    </location>
</feature>
<dbReference type="SUPFAM" id="SSF143865">
    <property type="entry name" value="CorA soluble domain-like"/>
    <property type="match status" value="1"/>
</dbReference>
<feature type="region of interest" description="Disordered" evidence="1">
    <location>
        <begin position="573"/>
        <end position="613"/>
    </location>
</feature>
<evidence type="ECO:0000313" key="3">
    <source>
        <dbReference type="EMBL" id="WWC89067.1"/>
    </source>
</evidence>
<feature type="compositionally biased region" description="Basic and acidic residues" evidence="1">
    <location>
        <begin position="581"/>
        <end position="590"/>
    </location>
</feature>
<proteinExistence type="predicted"/>
<evidence type="ECO:0000256" key="2">
    <source>
        <dbReference type="SAM" id="Phobius"/>
    </source>
</evidence>
<keyword evidence="2" id="KW-0812">Transmembrane</keyword>
<reference evidence="3 4" key="1">
    <citation type="submission" date="2024-01" db="EMBL/GenBank/DDBJ databases">
        <title>Comparative genomics of Cryptococcus and Kwoniella reveals pathogenesis evolution and contrasting modes of karyotype evolution via chromosome fusion or intercentromeric recombination.</title>
        <authorList>
            <person name="Coelho M.A."/>
            <person name="David-Palma M."/>
            <person name="Shea T."/>
            <person name="Bowers K."/>
            <person name="McGinley-Smith S."/>
            <person name="Mohammad A.W."/>
            <person name="Gnirke A."/>
            <person name="Yurkov A.M."/>
            <person name="Nowrousian M."/>
            <person name="Sun S."/>
            <person name="Cuomo C.A."/>
            <person name="Heitman J."/>
        </authorList>
    </citation>
    <scope>NUCLEOTIDE SEQUENCE [LARGE SCALE GENOMIC DNA]</scope>
    <source>
        <strain evidence="3 4">CBS 6074</strain>
    </source>
</reference>
<evidence type="ECO:0000256" key="1">
    <source>
        <dbReference type="SAM" id="MobiDB-lite"/>
    </source>
</evidence>
<feature type="region of interest" description="Disordered" evidence="1">
    <location>
        <begin position="283"/>
        <end position="327"/>
    </location>
</feature>
<dbReference type="Proteomes" id="UP001355207">
    <property type="component" value="Chromosome 5"/>
</dbReference>
<keyword evidence="4" id="KW-1185">Reference proteome</keyword>
<protein>
    <recommendedName>
        <fullName evidence="5">Cation transporter</fullName>
    </recommendedName>
</protein>
<feature type="transmembrane region" description="Helical" evidence="2">
    <location>
        <begin position="921"/>
        <end position="942"/>
    </location>
</feature>
<dbReference type="RefSeq" id="XP_066075830.1">
    <property type="nucleotide sequence ID" value="XM_066219733.1"/>
</dbReference>
<feature type="transmembrane region" description="Helical" evidence="2">
    <location>
        <begin position="628"/>
        <end position="649"/>
    </location>
</feature>
<dbReference type="AlphaFoldDB" id="A0AAX4JWS2"/>
<keyword evidence="2" id="KW-1133">Transmembrane helix</keyword>